<name>A0A127JVL1_9BURK</name>
<sequence length="152" mass="16487">MTAAESRRGDTLGGVPVYMTYLGSAEAFLRGADVLAEKHAQTAIPHAFLVAHTLECLLKAYVAKRLGGDKELRKDAKLRHNLQALWARAHAEGLDVAPIPPGWVSQLSQLHSDPYYLRYSTGVNAIVSPGLQPMMSELQQLAVLVRSVVTGV</sequence>
<keyword evidence="2" id="KW-1185">Reference proteome</keyword>
<proteinExistence type="predicted"/>
<evidence type="ECO:0000313" key="1">
    <source>
        <dbReference type="EMBL" id="AMO23923.1"/>
    </source>
</evidence>
<evidence type="ECO:0008006" key="3">
    <source>
        <dbReference type="Google" id="ProtNLM"/>
    </source>
</evidence>
<protein>
    <recommendedName>
        <fullName evidence="3">HEPN domain-containing protein</fullName>
    </recommendedName>
</protein>
<organism evidence="1 2">
    <name type="scientific">Ramlibacter tataouinensis</name>
    <dbReference type="NCBI Taxonomy" id="94132"/>
    <lineage>
        <taxon>Bacteria</taxon>
        <taxon>Pseudomonadati</taxon>
        <taxon>Pseudomonadota</taxon>
        <taxon>Betaproteobacteria</taxon>
        <taxon>Burkholderiales</taxon>
        <taxon>Comamonadaceae</taxon>
        <taxon>Ramlibacter</taxon>
    </lineage>
</organism>
<dbReference type="Proteomes" id="UP000070433">
    <property type="component" value="Chromosome"/>
</dbReference>
<dbReference type="AlphaFoldDB" id="A0A127JVL1"/>
<evidence type="ECO:0000313" key="2">
    <source>
        <dbReference type="Proteomes" id="UP000070433"/>
    </source>
</evidence>
<gene>
    <name evidence="1" type="ORF">UC35_14950</name>
</gene>
<reference evidence="1 2" key="1">
    <citation type="journal article" date="2014" name="Int. J. Syst. Evol. Microbiol.">
        <title>Ramlibacter solisilvae sp. nov., isolated from forest soil, and emended description of the genus Ramlibacter.</title>
        <authorList>
            <person name="Lee H.J."/>
            <person name="Lee S.H."/>
            <person name="Lee S.S."/>
            <person name="Lee J.S."/>
            <person name="Kim Y."/>
            <person name="Kim S.C."/>
            <person name="Jeon C.O."/>
        </authorList>
    </citation>
    <scope>NUCLEOTIDE SEQUENCE [LARGE SCALE GENOMIC DNA]</scope>
    <source>
        <strain evidence="1 2">5-10</strain>
    </source>
</reference>
<accession>A0A127JVL1</accession>
<dbReference type="EMBL" id="CP010951">
    <property type="protein sequence ID" value="AMO23923.1"/>
    <property type="molecule type" value="Genomic_DNA"/>
</dbReference>